<keyword evidence="2" id="KW-0479">Metal-binding</keyword>
<keyword evidence="10" id="KW-1185">Reference proteome</keyword>
<keyword evidence="7" id="KW-0732">Signal</keyword>
<dbReference type="Gene3D" id="2.60.120.620">
    <property type="entry name" value="q2cbj1_9rhob like domain"/>
    <property type="match status" value="1"/>
</dbReference>
<dbReference type="GO" id="GO:0031543">
    <property type="term" value="F:peptidyl-proline dioxygenase activity"/>
    <property type="evidence" value="ECO:0007669"/>
    <property type="project" value="TreeGrafter"/>
</dbReference>
<reference evidence="10" key="1">
    <citation type="journal article" date="2023" name="Commun. Biol.">
        <title>Genome analysis of Parmales, the sister group of diatoms, reveals the evolutionary specialization of diatoms from phago-mixotrophs to photoautotrophs.</title>
        <authorList>
            <person name="Ban H."/>
            <person name="Sato S."/>
            <person name="Yoshikawa S."/>
            <person name="Yamada K."/>
            <person name="Nakamura Y."/>
            <person name="Ichinomiya M."/>
            <person name="Sato N."/>
            <person name="Blanc-Mathieu R."/>
            <person name="Endo H."/>
            <person name="Kuwata A."/>
            <person name="Ogata H."/>
        </authorList>
    </citation>
    <scope>NUCLEOTIDE SEQUENCE [LARGE SCALE GENOMIC DNA]</scope>
    <source>
        <strain evidence="10">NIES 3700</strain>
    </source>
</reference>
<evidence type="ECO:0000256" key="7">
    <source>
        <dbReference type="SAM" id="SignalP"/>
    </source>
</evidence>
<evidence type="ECO:0000313" key="10">
    <source>
        <dbReference type="Proteomes" id="UP001165122"/>
    </source>
</evidence>
<evidence type="ECO:0000256" key="1">
    <source>
        <dbReference type="ARBA" id="ARBA00001961"/>
    </source>
</evidence>
<dbReference type="Proteomes" id="UP001165122">
    <property type="component" value="Unassembled WGS sequence"/>
</dbReference>
<dbReference type="GO" id="GO:0071456">
    <property type="term" value="P:cellular response to hypoxia"/>
    <property type="evidence" value="ECO:0007669"/>
    <property type="project" value="TreeGrafter"/>
</dbReference>
<comment type="caution">
    <text evidence="9">The sequence shown here is derived from an EMBL/GenBank/DDBJ whole genome shotgun (WGS) entry which is preliminary data.</text>
</comment>
<name>A0A9W7AXJ8_9STRA</name>
<dbReference type="Pfam" id="PF13640">
    <property type="entry name" value="2OG-FeII_Oxy_3"/>
    <property type="match status" value="1"/>
</dbReference>
<feature type="domain" description="Fe2OG dioxygenase" evidence="8">
    <location>
        <begin position="161"/>
        <end position="261"/>
    </location>
</feature>
<dbReference type="AlphaFoldDB" id="A0A9W7AXJ8"/>
<evidence type="ECO:0000256" key="5">
    <source>
        <dbReference type="ARBA" id="ARBA00023002"/>
    </source>
</evidence>
<dbReference type="InterPro" id="IPR044862">
    <property type="entry name" value="Pro_4_hyd_alph_FE2OG_OXY"/>
</dbReference>
<comment type="cofactor">
    <cofactor evidence="1">
        <name>L-ascorbate</name>
        <dbReference type="ChEBI" id="CHEBI:38290"/>
    </cofactor>
</comment>
<keyword evidence="3" id="KW-0847">Vitamin C</keyword>
<dbReference type="InterPro" id="IPR005123">
    <property type="entry name" value="Oxoglu/Fe-dep_dioxygenase_dom"/>
</dbReference>
<gene>
    <name evidence="9" type="ORF">TrLO_g5085</name>
</gene>
<keyword evidence="4" id="KW-0223">Dioxygenase</keyword>
<evidence type="ECO:0000256" key="2">
    <source>
        <dbReference type="ARBA" id="ARBA00022723"/>
    </source>
</evidence>
<dbReference type="PANTHER" id="PTHR12907">
    <property type="entry name" value="EGL NINE HOMOLOG-RELATED"/>
    <property type="match status" value="1"/>
</dbReference>
<dbReference type="EMBL" id="BRXW01000783">
    <property type="protein sequence ID" value="GMH76853.1"/>
    <property type="molecule type" value="Genomic_DNA"/>
</dbReference>
<evidence type="ECO:0000256" key="3">
    <source>
        <dbReference type="ARBA" id="ARBA00022896"/>
    </source>
</evidence>
<dbReference type="OrthoDB" id="76265at2759"/>
<dbReference type="GO" id="GO:0031418">
    <property type="term" value="F:L-ascorbic acid binding"/>
    <property type="evidence" value="ECO:0007669"/>
    <property type="project" value="UniProtKB-KW"/>
</dbReference>
<dbReference type="PANTHER" id="PTHR12907:SF26">
    <property type="entry name" value="HIF PROLYL HYDROXYLASE, ISOFORM C"/>
    <property type="match status" value="1"/>
</dbReference>
<evidence type="ECO:0000256" key="6">
    <source>
        <dbReference type="ARBA" id="ARBA00023004"/>
    </source>
</evidence>
<dbReference type="InterPro" id="IPR051559">
    <property type="entry name" value="HIF_prolyl_hydroxylases"/>
</dbReference>
<dbReference type="InterPro" id="IPR006620">
    <property type="entry name" value="Pro_4_hyd_alph"/>
</dbReference>
<protein>
    <recommendedName>
        <fullName evidence="8">Fe2OG dioxygenase domain-containing protein</fullName>
    </recommendedName>
</protein>
<keyword evidence="6" id="KW-0408">Iron</keyword>
<accession>A0A9W7AXJ8</accession>
<dbReference type="SMART" id="SM00702">
    <property type="entry name" value="P4Hc"/>
    <property type="match status" value="1"/>
</dbReference>
<sequence>MLTDLTVTSLLLLLLAPQHTSFLIKPRSSPKPPTGFCHRPLTSLKSSTISQELSPIPNLDPSILNELSSQDYAIVPNFLTEEQVDAIIEDIHSLRSDDKFSVAGIGQDASNTINSSIRKTETMFIYPKLQFPTPALTFLYPTLSKLSSTLTSKFNLNLSPFLHEALYAYYPHGGYYKRHVDAVPSSASILRSFSFLIYLNKSWKPEDGGCLRLYTDVDDDSKYKDVEPTSGKLVIFKSDKLPHEVLETSAERLAVVGWFNREVTASDIGNLGGGDLVRKLPIFIASAVLVGVGVSML</sequence>
<feature type="signal peptide" evidence="7">
    <location>
        <begin position="1"/>
        <end position="21"/>
    </location>
</feature>
<dbReference type="SUPFAM" id="SSF51197">
    <property type="entry name" value="Clavaminate synthase-like"/>
    <property type="match status" value="1"/>
</dbReference>
<evidence type="ECO:0000313" key="9">
    <source>
        <dbReference type="EMBL" id="GMH76853.1"/>
    </source>
</evidence>
<organism evidence="9 10">
    <name type="scientific">Triparma laevis f. longispina</name>
    <dbReference type="NCBI Taxonomy" id="1714387"/>
    <lineage>
        <taxon>Eukaryota</taxon>
        <taxon>Sar</taxon>
        <taxon>Stramenopiles</taxon>
        <taxon>Ochrophyta</taxon>
        <taxon>Bolidophyceae</taxon>
        <taxon>Parmales</taxon>
        <taxon>Triparmaceae</taxon>
        <taxon>Triparma</taxon>
    </lineage>
</organism>
<keyword evidence="5" id="KW-0560">Oxidoreductase</keyword>
<evidence type="ECO:0000256" key="4">
    <source>
        <dbReference type="ARBA" id="ARBA00022964"/>
    </source>
</evidence>
<proteinExistence type="predicted"/>
<feature type="chain" id="PRO_5040843694" description="Fe2OG dioxygenase domain-containing protein" evidence="7">
    <location>
        <begin position="22"/>
        <end position="297"/>
    </location>
</feature>
<dbReference type="GO" id="GO:0008198">
    <property type="term" value="F:ferrous iron binding"/>
    <property type="evidence" value="ECO:0007669"/>
    <property type="project" value="TreeGrafter"/>
</dbReference>
<evidence type="ECO:0000259" key="8">
    <source>
        <dbReference type="PROSITE" id="PS51471"/>
    </source>
</evidence>
<dbReference type="PROSITE" id="PS51471">
    <property type="entry name" value="FE2OG_OXY"/>
    <property type="match status" value="1"/>
</dbReference>